<dbReference type="GO" id="GO:0005634">
    <property type="term" value="C:nucleus"/>
    <property type="evidence" value="ECO:0007669"/>
    <property type="project" value="InterPro"/>
</dbReference>
<dbReference type="WBParaSite" id="Minc3s07178g40816">
    <property type="protein sequence ID" value="Minc3s07178g40816"/>
    <property type="gene ID" value="Minc3s07178g40816"/>
</dbReference>
<evidence type="ECO:0000313" key="3">
    <source>
        <dbReference type="WBParaSite" id="Minc3s07178g40816"/>
    </source>
</evidence>
<protein>
    <submittedName>
        <fullName evidence="3">CTF/NF-I domain-containing protein</fullName>
    </submittedName>
</protein>
<sequence>MHSKINVRLRELKVNLSFYKILFDGCPLQRGNIPSLFVMFAILQLQQFEFHPFVEDLLPHVREFAFVWFNLQAAKRRHNKRCEQSMTLDE</sequence>
<proteinExistence type="predicted"/>
<dbReference type="Pfam" id="PF10524">
    <property type="entry name" value="NfI_DNAbd_pre-N"/>
    <property type="match status" value="1"/>
</dbReference>
<dbReference type="AlphaFoldDB" id="A0A914NJU7"/>
<keyword evidence="2" id="KW-1185">Reference proteome</keyword>
<dbReference type="Proteomes" id="UP000887563">
    <property type="component" value="Unplaced"/>
</dbReference>
<dbReference type="PANTHER" id="PTHR11492:SF8">
    <property type="entry name" value="NUCLEAR FACTOR I, ISOFORM B"/>
    <property type="match status" value="1"/>
</dbReference>
<dbReference type="PANTHER" id="PTHR11492">
    <property type="entry name" value="NUCLEAR FACTOR I"/>
    <property type="match status" value="1"/>
</dbReference>
<accession>A0A914NJU7</accession>
<feature type="domain" description="CTF/NF-I" evidence="1">
    <location>
        <begin position="39"/>
        <end position="90"/>
    </location>
</feature>
<reference evidence="3" key="1">
    <citation type="submission" date="2022-11" db="UniProtKB">
        <authorList>
            <consortium name="WormBaseParasite"/>
        </authorList>
    </citation>
    <scope>IDENTIFICATION</scope>
</reference>
<dbReference type="GO" id="GO:0000978">
    <property type="term" value="F:RNA polymerase II cis-regulatory region sequence-specific DNA binding"/>
    <property type="evidence" value="ECO:0007669"/>
    <property type="project" value="TreeGrafter"/>
</dbReference>
<dbReference type="InterPro" id="IPR000647">
    <property type="entry name" value="CTF/NFI"/>
</dbReference>
<dbReference type="PROSITE" id="PS51080">
    <property type="entry name" value="CTF_NFI_2"/>
    <property type="match status" value="1"/>
</dbReference>
<dbReference type="GO" id="GO:0000981">
    <property type="term" value="F:DNA-binding transcription factor activity, RNA polymerase II-specific"/>
    <property type="evidence" value="ECO:0007669"/>
    <property type="project" value="TreeGrafter"/>
</dbReference>
<dbReference type="InterPro" id="IPR019548">
    <property type="entry name" value="CTF/NFI_DNA-bd_N"/>
</dbReference>
<evidence type="ECO:0000259" key="1">
    <source>
        <dbReference type="PROSITE" id="PS51080"/>
    </source>
</evidence>
<name>A0A914NJU7_MELIC</name>
<dbReference type="InterPro" id="IPR020604">
    <property type="entry name" value="CTF/NFI_DNA-bd-dom"/>
</dbReference>
<evidence type="ECO:0000313" key="2">
    <source>
        <dbReference type="Proteomes" id="UP000887563"/>
    </source>
</evidence>
<organism evidence="2 3">
    <name type="scientific">Meloidogyne incognita</name>
    <name type="common">Southern root-knot nematode worm</name>
    <name type="synonym">Oxyuris incognita</name>
    <dbReference type="NCBI Taxonomy" id="6306"/>
    <lineage>
        <taxon>Eukaryota</taxon>
        <taxon>Metazoa</taxon>
        <taxon>Ecdysozoa</taxon>
        <taxon>Nematoda</taxon>
        <taxon>Chromadorea</taxon>
        <taxon>Rhabditida</taxon>
        <taxon>Tylenchina</taxon>
        <taxon>Tylenchomorpha</taxon>
        <taxon>Tylenchoidea</taxon>
        <taxon>Meloidogynidae</taxon>
        <taxon>Meloidogyninae</taxon>
        <taxon>Meloidogyne</taxon>
        <taxon>Meloidogyne incognita group</taxon>
    </lineage>
</organism>